<organism evidence="1 2">
    <name type="scientific">Zarconia navalis LEGE 11467</name>
    <dbReference type="NCBI Taxonomy" id="1828826"/>
    <lineage>
        <taxon>Bacteria</taxon>
        <taxon>Bacillati</taxon>
        <taxon>Cyanobacteriota</taxon>
        <taxon>Cyanophyceae</taxon>
        <taxon>Oscillatoriophycideae</taxon>
        <taxon>Oscillatoriales</taxon>
        <taxon>Oscillatoriales incertae sedis</taxon>
        <taxon>Zarconia</taxon>
        <taxon>Zarconia navalis</taxon>
    </lineage>
</organism>
<dbReference type="PROSITE" id="PS51257">
    <property type="entry name" value="PROKAR_LIPOPROTEIN"/>
    <property type="match status" value="1"/>
</dbReference>
<accession>A0A928VYT4</accession>
<dbReference type="CDD" id="cd13585">
    <property type="entry name" value="PBP2_TMBP_like"/>
    <property type="match status" value="1"/>
</dbReference>
<dbReference type="Proteomes" id="UP000621799">
    <property type="component" value="Unassembled WGS sequence"/>
</dbReference>
<dbReference type="AlphaFoldDB" id="A0A928VYT4"/>
<keyword evidence="2" id="KW-1185">Reference proteome</keyword>
<dbReference type="PANTHER" id="PTHR43649:SF12">
    <property type="entry name" value="DIACETYLCHITOBIOSE BINDING PROTEIN DASA"/>
    <property type="match status" value="1"/>
</dbReference>
<dbReference type="Pfam" id="PF01547">
    <property type="entry name" value="SBP_bac_1"/>
    <property type="match status" value="1"/>
</dbReference>
<name>A0A928VYT4_9CYAN</name>
<dbReference type="EMBL" id="JADEXN010000061">
    <property type="protein sequence ID" value="MBE9040170.1"/>
    <property type="molecule type" value="Genomic_DNA"/>
</dbReference>
<evidence type="ECO:0000313" key="1">
    <source>
        <dbReference type="EMBL" id="MBE9040170.1"/>
    </source>
</evidence>
<protein>
    <submittedName>
        <fullName evidence="1">Sugar ABC transporter substrate-binding protein</fullName>
    </submittedName>
</protein>
<dbReference type="RefSeq" id="WP_264320428.1">
    <property type="nucleotide sequence ID" value="NZ_JADEXN010000061.1"/>
</dbReference>
<comment type="caution">
    <text evidence="1">The sequence shown here is derived from an EMBL/GenBank/DDBJ whole genome shotgun (WGS) entry which is preliminary data.</text>
</comment>
<proteinExistence type="predicted"/>
<dbReference type="InterPro" id="IPR006059">
    <property type="entry name" value="SBP"/>
</dbReference>
<evidence type="ECO:0000313" key="2">
    <source>
        <dbReference type="Proteomes" id="UP000621799"/>
    </source>
</evidence>
<dbReference type="InterPro" id="IPR050490">
    <property type="entry name" value="Bact_solute-bd_prot1"/>
</dbReference>
<dbReference type="PANTHER" id="PTHR43649">
    <property type="entry name" value="ARABINOSE-BINDING PROTEIN-RELATED"/>
    <property type="match status" value="1"/>
</dbReference>
<reference evidence="1" key="1">
    <citation type="submission" date="2020-10" db="EMBL/GenBank/DDBJ databases">
        <authorList>
            <person name="Castelo-Branco R."/>
            <person name="Eusebio N."/>
            <person name="Adriana R."/>
            <person name="Vieira A."/>
            <person name="Brugerolle De Fraissinette N."/>
            <person name="Rezende De Castro R."/>
            <person name="Schneider M.P."/>
            <person name="Vasconcelos V."/>
            <person name="Leao P.N."/>
        </authorList>
    </citation>
    <scope>NUCLEOTIDE SEQUENCE</scope>
    <source>
        <strain evidence="1">LEGE 11467</strain>
    </source>
</reference>
<sequence>MNRLERDRRWGLRLLLGLMLCVLASCGFAIDRAVENATVEFWTMQLQPQFTEYFQDAIARFEANRPTSKIAWIDVPWSAMERKILAAVSARTAPDVVNLNPNFASLLAGRNAWLDVGARVPEALRQQYWPALWQASILNDRAFGIPWYATTRITIYNTDILREAGIFEPPTTYEELARFARQVKEKTGKYAFFATVVPEDSGEVLESLVQMGVKLIDSKSRAAFNTPEGNAAFRYWVDLYRQGLLPREALTQGHRRAIELYQAGEVALLASGPQFLRTIAQNAPAIADVSEVAPQITGKTGKKSVAVMNLVVPRNTKKPEAAIAWALFITNPENQLAFAKLTNTLPSTQASLNDPYFNALPSDASPVDVARLVSASQLPDAEVLIPPIKDVDRLQQILYDNLQGAMLNQKSVEEALSDAEEAWNRLQLPR</sequence>
<dbReference type="Gene3D" id="3.40.190.10">
    <property type="entry name" value="Periplasmic binding protein-like II"/>
    <property type="match status" value="2"/>
</dbReference>
<gene>
    <name evidence="1" type="ORF">IQ235_05110</name>
</gene>
<dbReference type="SUPFAM" id="SSF53850">
    <property type="entry name" value="Periplasmic binding protein-like II"/>
    <property type="match status" value="1"/>
</dbReference>